<evidence type="ECO:0000256" key="2">
    <source>
        <dbReference type="ARBA" id="ARBA00012180"/>
    </source>
</evidence>
<dbReference type="InterPro" id="IPR000477">
    <property type="entry name" value="RT_dom"/>
</dbReference>
<dbReference type="AlphaFoldDB" id="A0ABD0NGT6"/>
<name>A0ABD0NGT6_CIRMR</name>
<dbReference type="PANTHER" id="PTHR24559">
    <property type="entry name" value="TRANSPOSON TY3-I GAG-POL POLYPROTEIN"/>
    <property type="match status" value="1"/>
</dbReference>
<feature type="domain" description="Reverse transcriptase" evidence="3">
    <location>
        <begin position="26"/>
        <end position="192"/>
    </location>
</feature>
<dbReference type="GO" id="GO:0004523">
    <property type="term" value="F:RNA-DNA hybrid ribonuclease activity"/>
    <property type="evidence" value="ECO:0007669"/>
    <property type="project" value="UniProtKB-EC"/>
</dbReference>
<comment type="similarity">
    <text evidence="1">Belongs to the beta type-B retroviral polymerase family. HERV class-II K(HML-2) pol subfamily.</text>
</comment>
<gene>
    <name evidence="4" type="ORF">M9458_044935</name>
</gene>
<dbReference type="EMBL" id="JAMKFB020000022">
    <property type="protein sequence ID" value="KAL0161210.1"/>
    <property type="molecule type" value="Genomic_DNA"/>
</dbReference>
<evidence type="ECO:0000313" key="5">
    <source>
        <dbReference type="Proteomes" id="UP001529510"/>
    </source>
</evidence>
<keyword evidence="5" id="KW-1185">Reference proteome</keyword>
<evidence type="ECO:0000259" key="3">
    <source>
        <dbReference type="PROSITE" id="PS50878"/>
    </source>
</evidence>
<dbReference type="Gene3D" id="3.10.10.10">
    <property type="entry name" value="HIV Type 1 Reverse Transcriptase, subunit A, domain 1"/>
    <property type="match status" value="1"/>
</dbReference>
<organism evidence="4 5">
    <name type="scientific">Cirrhinus mrigala</name>
    <name type="common">Mrigala</name>
    <dbReference type="NCBI Taxonomy" id="683832"/>
    <lineage>
        <taxon>Eukaryota</taxon>
        <taxon>Metazoa</taxon>
        <taxon>Chordata</taxon>
        <taxon>Craniata</taxon>
        <taxon>Vertebrata</taxon>
        <taxon>Euteleostomi</taxon>
        <taxon>Actinopterygii</taxon>
        <taxon>Neopterygii</taxon>
        <taxon>Teleostei</taxon>
        <taxon>Ostariophysi</taxon>
        <taxon>Cypriniformes</taxon>
        <taxon>Cyprinidae</taxon>
        <taxon>Labeoninae</taxon>
        <taxon>Labeonini</taxon>
        <taxon>Cirrhinus</taxon>
    </lineage>
</organism>
<dbReference type="InterPro" id="IPR043502">
    <property type="entry name" value="DNA/RNA_pol_sf"/>
</dbReference>
<accession>A0ABD0NGT6</accession>
<evidence type="ECO:0000313" key="4">
    <source>
        <dbReference type="EMBL" id="KAL0161210.1"/>
    </source>
</evidence>
<dbReference type="InterPro" id="IPR053134">
    <property type="entry name" value="RNA-dir_DNA_polymerase"/>
</dbReference>
<sequence length="192" mass="22134">QLPKGQIHPLCIPEHQAMEEYIAEALKQGFIQPSTSPAASSFFFVGKKDGGLRPCIDYHQLNSQNIQQLYPLPLVPAALEELRGARIFTKLDLQSAFNLIHIHAGDEWKTAFITSTGHYEYRVMPYSLSISPSDFQTFMNEVFREFLHCFVIVYIDDILIYSRNQADHRQHVQQYTCYRETRGEGIHPQAFI</sequence>
<proteinExistence type="inferred from homology"/>
<dbReference type="Proteomes" id="UP001529510">
    <property type="component" value="Unassembled WGS sequence"/>
</dbReference>
<protein>
    <recommendedName>
        <fullName evidence="2">ribonuclease H</fullName>
        <ecNumber evidence="2">3.1.26.4</ecNumber>
    </recommendedName>
</protein>
<feature type="non-terminal residue" evidence="4">
    <location>
        <position position="1"/>
    </location>
</feature>
<dbReference type="PANTHER" id="PTHR24559:SF440">
    <property type="entry name" value="RIBONUCLEASE H"/>
    <property type="match status" value="1"/>
</dbReference>
<dbReference type="SUPFAM" id="SSF56672">
    <property type="entry name" value="DNA/RNA polymerases"/>
    <property type="match status" value="1"/>
</dbReference>
<evidence type="ECO:0000256" key="1">
    <source>
        <dbReference type="ARBA" id="ARBA00010879"/>
    </source>
</evidence>
<dbReference type="PROSITE" id="PS50878">
    <property type="entry name" value="RT_POL"/>
    <property type="match status" value="1"/>
</dbReference>
<dbReference type="InterPro" id="IPR043128">
    <property type="entry name" value="Rev_trsase/Diguanyl_cyclase"/>
</dbReference>
<dbReference type="Gene3D" id="3.30.70.270">
    <property type="match status" value="1"/>
</dbReference>
<dbReference type="EC" id="3.1.26.4" evidence="2"/>
<dbReference type="Pfam" id="PF00078">
    <property type="entry name" value="RVT_1"/>
    <property type="match status" value="1"/>
</dbReference>
<dbReference type="CDD" id="cd01647">
    <property type="entry name" value="RT_LTR"/>
    <property type="match status" value="1"/>
</dbReference>
<reference evidence="4 5" key="1">
    <citation type="submission" date="2024-05" db="EMBL/GenBank/DDBJ databases">
        <title>Genome sequencing and assembly of Indian major carp, Cirrhinus mrigala (Hamilton, 1822).</title>
        <authorList>
            <person name="Mohindra V."/>
            <person name="Chowdhury L.M."/>
            <person name="Lal K."/>
            <person name="Jena J.K."/>
        </authorList>
    </citation>
    <scope>NUCLEOTIDE SEQUENCE [LARGE SCALE GENOMIC DNA]</scope>
    <source>
        <strain evidence="4">CM1030</strain>
        <tissue evidence="4">Blood</tissue>
    </source>
</reference>
<comment type="caution">
    <text evidence="4">The sequence shown here is derived from an EMBL/GenBank/DDBJ whole genome shotgun (WGS) entry which is preliminary data.</text>
</comment>